<name>A0AAE0NBP0_9PEZI</name>
<gene>
    <name evidence="2" type="ORF">B0T24DRAFT_239957</name>
</gene>
<evidence type="ECO:0000313" key="2">
    <source>
        <dbReference type="EMBL" id="KAK3377413.1"/>
    </source>
</evidence>
<accession>A0AAE0NBP0</accession>
<protein>
    <submittedName>
        <fullName evidence="2">Uncharacterized protein</fullName>
    </submittedName>
</protein>
<evidence type="ECO:0000256" key="1">
    <source>
        <dbReference type="SAM" id="MobiDB-lite"/>
    </source>
</evidence>
<dbReference type="Proteomes" id="UP001287356">
    <property type="component" value="Unassembled WGS sequence"/>
</dbReference>
<sequence>MHSISDMPSLSYSYRSGIRRRCVVLPFFLSSLDEYPTIIVVVSSGLGAEKQPLCGAQRPSKRGAYHLGLAGAGMIRPDNRDYQRQNCHIVDNDDDSDDVRAETKPNTTRQLQARHIREPRLERKQKPVWKLSSRRKRNLEARRRTSWALLDRWLAAKQPSQQTPTLCTREHWRSITDRKAYPLSRTLKRKRIAKPSFEFDWYHRLVFTLRHLSFPLP</sequence>
<reference evidence="2" key="1">
    <citation type="journal article" date="2023" name="Mol. Phylogenet. Evol.">
        <title>Genome-scale phylogeny and comparative genomics of the fungal order Sordariales.</title>
        <authorList>
            <person name="Hensen N."/>
            <person name="Bonometti L."/>
            <person name="Westerberg I."/>
            <person name="Brannstrom I.O."/>
            <person name="Guillou S."/>
            <person name="Cros-Aarteil S."/>
            <person name="Calhoun S."/>
            <person name="Haridas S."/>
            <person name="Kuo A."/>
            <person name="Mondo S."/>
            <person name="Pangilinan J."/>
            <person name="Riley R."/>
            <person name="LaButti K."/>
            <person name="Andreopoulos B."/>
            <person name="Lipzen A."/>
            <person name="Chen C."/>
            <person name="Yan M."/>
            <person name="Daum C."/>
            <person name="Ng V."/>
            <person name="Clum A."/>
            <person name="Steindorff A."/>
            <person name="Ohm R.A."/>
            <person name="Martin F."/>
            <person name="Silar P."/>
            <person name="Natvig D.O."/>
            <person name="Lalanne C."/>
            <person name="Gautier V."/>
            <person name="Ament-Velasquez S.L."/>
            <person name="Kruys A."/>
            <person name="Hutchinson M.I."/>
            <person name="Powell A.J."/>
            <person name="Barry K."/>
            <person name="Miller A.N."/>
            <person name="Grigoriev I.V."/>
            <person name="Debuchy R."/>
            <person name="Gladieux P."/>
            <person name="Hiltunen Thoren M."/>
            <person name="Johannesson H."/>
        </authorList>
    </citation>
    <scope>NUCLEOTIDE SEQUENCE</scope>
    <source>
        <strain evidence="2">CBS 958.72</strain>
    </source>
</reference>
<evidence type="ECO:0000313" key="3">
    <source>
        <dbReference type="Proteomes" id="UP001287356"/>
    </source>
</evidence>
<dbReference type="AlphaFoldDB" id="A0AAE0NBP0"/>
<comment type="caution">
    <text evidence="2">The sequence shown here is derived from an EMBL/GenBank/DDBJ whole genome shotgun (WGS) entry which is preliminary data.</text>
</comment>
<proteinExistence type="predicted"/>
<dbReference type="EMBL" id="JAULSN010000003">
    <property type="protein sequence ID" value="KAK3377413.1"/>
    <property type="molecule type" value="Genomic_DNA"/>
</dbReference>
<reference evidence="2" key="2">
    <citation type="submission" date="2023-06" db="EMBL/GenBank/DDBJ databases">
        <authorList>
            <consortium name="Lawrence Berkeley National Laboratory"/>
            <person name="Haridas S."/>
            <person name="Hensen N."/>
            <person name="Bonometti L."/>
            <person name="Westerberg I."/>
            <person name="Brannstrom I.O."/>
            <person name="Guillou S."/>
            <person name="Cros-Aarteil S."/>
            <person name="Calhoun S."/>
            <person name="Kuo A."/>
            <person name="Mondo S."/>
            <person name="Pangilinan J."/>
            <person name="Riley R."/>
            <person name="Labutti K."/>
            <person name="Andreopoulos B."/>
            <person name="Lipzen A."/>
            <person name="Chen C."/>
            <person name="Yanf M."/>
            <person name="Daum C."/>
            <person name="Ng V."/>
            <person name="Clum A."/>
            <person name="Steindorff A."/>
            <person name="Ohm R."/>
            <person name="Martin F."/>
            <person name="Silar P."/>
            <person name="Natvig D."/>
            <person name="Lalanne C."/>
            <person name="Gautier V."/>
            <person name="Ament-Velasquez S.L."/>
            <person name="Kruys A."/>
            <person name="Hutchinson M.I."/>
            <person name="Powell A.J."/>
            <person name="Barry K."/>
            <person name="Miller A.N."/>
            <person name="Grigoriev I.V."/>
            <person name="Debuchy R."/>
            <person name="Gladieux P."/>
            <person name="Thoren M.H."/>
            <person name="Johannesson H."/>
        </authorList>
    </citation>
    <scope>NUCLEOTIDE SEQUENCE</scope>
    <source>
        <strain evidence="2">CBS 958.72</strain>
    </source>
</reference>
<organism evidence="2 3">
    <name type="scientific">Lasiosphaeria ovina</name>
    <dbReference type="NCBI Taxonomy" id="92902"/>
    <lineage>
        <taxon>Eukaryota</taxon>
        <taxon>Fungi</taxon>
        <taxon>Dikarya</taxon>
        <taxon>Ascomycota</taxon>
        <taxon>Pezizomycotina</taxon>
        <taxon>Sordariomycetes</taxon>
        <taxon>Sordariomycetidae</taxon>
        <taxon>Sordariales</taxon>
        <taxon>Lasiosphaeriaceae</taxon>
        <taxon>Lasiosphaeria</taxon>
    </lineage>
</organism>
<keyword evidence="3" id="KW-1185">Reference proteome</keyword>
<feature type="region of interest" description="Disordered" evidence="1">
    <location>
        <begin position="89"/>
        <end position="112"/>
    </location>
</feature>